<comment type="cofactor">
    <cofactor evidence="1">
        <name>pyrroloquinoline quinone</name>
        <dbReference type="ChEBI" id="CHEBI:58442"/>
    </cofactor>
</comment>
<feature type="domain" description="Pyrrolo-quinoline quinone repeat" evidence="6">
    <location>
        <begin position="503"/>
        <end position="567"/>
    </location>
</feature>
<keyword evidence="4" id="KW-0812">Transmembrane</keyword>
<keyword evidence="3 7" id="KW-0560">Oxidoreductase</keyword>
<dbReference type="PANTHER" id="PTHR32303">
    <property type="entry name" value="QUINOPROTEIN ALCOHOL DEHYDROGENASE (CYTOCHROME C)"/>
    <property type="match status" value="1"/>
</dbReference>
<feature type="transmembrane region" description="Helical" evidence="4">
    <location>
        <begin position="638"/>
        <end position="657"/>
    </location>
</feature>
<dbReference type="Gene3D" id="2.140.10.10">
    <property type="entry name" value="Quinoprotein alcohol dehydrogenase-like superfamily"/>
    <property type="match status" value="1"/>
</dbReference>
<dbReference type="GO" id="GO:0052934">
    <property type="term" value="F:alcohol dehydrogenase (cytochrome c) activity"/>
    <property type="evidence" value="ECO:0007669"/>
    <property type="project" value="UniProtKB-EC"/>
</dbReference>
<keyword evidence="4" id="KW-1133">Transmembrane helix</keyword>
<dbReference type="EC" id="1.1.2.8" evidence="7"/>
<dbReference type="SMART" id="SM00564">
    <property type="entry name" value="PQQ"/>
    <property type="match status" value="7"/>
</dbReference>
<dbReference type="Pfam" id="PF13360">
    <property type="entry name" value="PQQ_2"/>
    <property type="match status" value="1"/>
</dbReference>
<evidence type="ECO:0000259" key="6">
    <source>
        <dbReference type="Pfam" id="PF13360"/>
    </source>
</evidence>
<dbReference type="Pfam" id="PF01011">
    <property type="entry name" value="PQQ"/>
    <property type="match status" value="2"/>
</dbReference>
<evidence type="ECO:0000259" key="5">
    <source>
        <dbReference type="Pfam" id="PF01011"/>
    </source>
</evidence>
<dbReference type="SUPFAM" id="SSF50998">
    <property type="entry name" value="Quinoprotein alcohol dehydrogenase-like"/>
    <property type="match status" value="2"/>
</dbReference>
<evidence type="ECO:0000256" key="2">
    <source>
        <dbReference type="ARBA" id="ARBA00008156"/>
    </source>
</evidence>
<keyword evidence="4" id="KW-0472">Membrane</keyword>
<evidence type="ECO:0000256" key="4">
    <source>
        <dbReference type="SAM" id="Phobius"/>
    </source>
</evidence>
<accession>A0A075HY68</accession>
<dbReference type="AlphaFoldDB" id="A0A075HY68"/>
<organism evidence="7">
    <name type="scientific">uncultured marine thaumarchaeote KM3_90_H07</name>
    <dbReference type="NCBI Taxonomy" id="1456345"/>
    <lineage>
        <taxon>Archaea</taxon>
        <taxon>Nitrososphaerota</taxon>
        <taxon>environmental samples</taxon>
    </lineage>
</organism>
<protein>
    <submittedName>
        <fullName evidence="7">PQQ-dependent dehydrogenase</fullName>
        <ecNumber evidence="7">1.1.2.8</ecNumber>
    </submittedName>
</protein>
<proteinExistence type="inferred from homology"/>
<reference evidence="7" key="1">
    <citation type="journal article" date="2014" name="Genome Biol. Evol.">
        <title>Pangenome evidence for extensive interdomain horizontal transfer affecting lineage core and shell genes in uncultured planktonic thaumarchaeota and euryarchaeota.</title>
        <authorList>
            <person name="Deschamps P."/>
            <person name="Zivanovic Y."/>
            <person name="Moreira D."/>
            <person name="Rodriguez-Valera F."/>
            <person name="Lopez-Garcia P."/>
        </authorList>
    </citation>
    <scope>NUCLEOTIDE SEQUENCE</scope>
</reference>
<sequence>MQKVSILIFILIISALTSLNTEIFFSSAIDDNGFDSIAPNYDYRATGFNPQTQINKDNVNDLELKWVHAWPLPESIDGIEPRVGSIANPIIVDGIVYNRMEDLRISAIDAKTGKEIWSFQADPYLVNIEIAKRDLPVNLDFYPSLSSHAHSFSFAENKIFAPWPNCQVFGLDAKTGEIEFKLKTPTCKGLEGNEGLFKGLQSSGPVFDTINRVLIYGTGGREAVEGGRGAFRGYSLDSGELLWTFYLMPPQDVGDPEWTVRVADKGWIQGIRASDIPEDILRNDWGECPDNCGFGKGDMGIGWGQWAVDEDKGIAYLATGNPSPSWNATYRPGPNVFSNSVLAIETKTGNLLWWHQIVAHDLGDLDCSWNTVLADIDGTKTVFKLCKGAFLYAMNAETGELIWSTDYHPYVKRGAIGPEPNFDFALDPLNKDDMNKPWVSYPGNEPNWRKESGGAESDVAFAYGKVFSTTYHKWSLQKITAVEPSMRDAWGRISIYSDKELAANATVWAHDAKTGELIWKYDIDKIGIRGGVTASGEMIWFCDTDGVIRALDEENGKLLWERSQGHQCPVQPSFGADKDGNIKIFSLIGSGGVLGRTEPIPGALLAYGLSENTEINEEKNVEVIVETEVITEEIISPVSYLILGFSLILIITSLLIFKKSRS</sequence>
<dbReference type="PANTHER" id="PTHR32303:SF10">
    <property type="entry name" value="OUTER MEMBRANE PROTEIN ASSEMBLY FACTOR BAMB"/>
    <property type="match status" value="1"/>
</dbReference>
<feature type="domain" description="Pyrrolo-quinoline quinone repeat" evidence="5">
    <location>
        <begin position="42"/>
        <end position="259"/>
    </location>
</feature>
<dbReference type="InterPro" id="IPR011047">
    <property type="entry name" value="Quinoprotein_ADH-like_sf"/>
</dbReference>
<evidence type="ECO:0000256" key="3">
    <source>
        <dbReference type="ARBA" id="ARBA00023002"/>
    </source>
</evidence>
<name>A0A075HY68_9ARCH</name>
<dbReference type="InterPro" id="IPR018391">
    <property type="entry name" value="PQQ_b-propeller_rpt"/>
</dbReference>
<comment type="similarity">
    <text evidence="2">Belongs to the bacterial PQQ dehydrogenase family.</text>
</comment>
<feature type="domain" description="Pyrrolo-quinoline quinone repeat" evidence="5">
    <location>
        <begin position="303"/>
        <end position="410"/>
    </location>
</feature>
<evidence type="ECO:0000313" key="7">
    <source>
        <dbReference type="EMBL" id="AIF20594.1"/>
    </source>
</evidence>
<evidence type="ECO:0000256" key="1">
    <source>
        <dbReference type="ARBA" id="ARBA00001931"/>
    </source>
</evidence>
<dbReference type="EMBL" id="KF901169">
    <property type="protein sequence ID" value="AIF20594.1"/>
    <property type="molecule type" value="Genomic_DNA"/>
</dbReference>
<dbReference type="InterPro" id="IPR002372">
    <property type="entry name" value="PQQ_rpt_dom"/>
</dbReference>